<reference evidence="1" key="1">
    <citation type="journal article" date="2015" name="Proc. Natl. Acad. Sci. U.S.A.">
        <title>Networks of energetic and metabolic interactions define dynamics in microbial communities.</title>
        <authorList>
            <person name="Embree M."/>
            <person name="Liu J.K."/>
            <person name="Al-Bassam M.M."/>
            <person name="Zengler K."/>
        </authorList>
    </citation>
    <scope>NUCLEOTIDE SEQUENCE</scope>
</reference>
<proteinExistence type="predicted"/>
<dbReference type="InterPro" id="IPR023214">
    <property type="entry name" value="HAD_sf"/>
</dbReference>
<sequence>MVTVTIPGTGDVSLAHLVLDYNGTLARDGALLPGVAERLAVLAGILAVHVITADTFGTVRAALAGLPVAVTVLSPGPEDAAKLAFVQSLGPSATAGVGNGRNDRLMLKACAVGLAVMGPEGACLDAVLAADAVFTDIRDALDVFVRSARLVATLRT</sequence>
<accession>A0A0W8G7R1</accession>
<dbReference type="AlphaFoldDB" id="A0A0W8G7R1"/>
<organism evidence="1">
    <name type="scientific">hydrocarbon metagenome</name>
    <dbReference type="NCBI Taxonomy" id="938273"/>
    <lineage>
        <taxon>unclassified sequences</taxon>
        <taxon>metagenomes</taxon>
        <taxon>ecological metagenomes</taxon>
    </lineage>
</organism>
<dbReference type="GO" id="GO:0016787">
    <property type="term" value="F:hydrolase activity"/>
    <property type="evidence" value="ECO:0007669"/>
    <property type="project" value="UniProtKB-KW"/>
</dbReference>
<evidence type="ECO:0000313" key="1">
    <source>
        <dbReference type="EMBL" id="KUG29142.1"/>
    </source>
</evidence>
<comment type="caution">
    <text evidence="1">The sequence shown here is derived from an EMBL/GenBank/DDBJ whole genome shotgun (WGS) entry which is preliminary data.</text>
</comment>
<protein>
    <submittedName>
        <fullName evidence="1">Had family hydrolase, a</fullName>
    </submittedName>
</protein>
<dbReference type="InterPro" id="IPR036412">
    <property type="entry name" value="HAD-like_sf"/>
</dbReference>
<gene>
    <name evidence="1" type="ORF">ASZ90_000972</name>
</gene>
<dbReference type="Gene3D" id="3.40.50.1000">
    <property type="entry name" value="HAD superfamily/HAD-like"/>
    <property type="match status" value="1"/>
</dbReference>
<keyword evidence="1" id="KW-0378">Hydrolase</keyword>
<name>A0A0W8G7R1_9ZZZZ</name>
<dbReference type="SUPFAM" id="SSF56784">
    <property type="entry name" value="HAD-like"/>
    <property type="match status" value="1"/>
</dbReference>
<dbReference type="EMBL" id="LNQE01000126">
    <property type="protein sequence ID" value="KUG29142.1"/>
    <property type="molecule type" value="Genomic_DNA"/>
</dbReference>